<evidence type="ECO:0000313" key="4">
    <source>
        <dbReference type="Proteomes" id="UP000076532"/>
    </source>
</evidence>
<feature type="chain" id="PRO_5007878769" evidence="2">
    <location>
        <begin position="32"/>
        <end position="175"/>
    </location>
</feature>
<sequence length="175" mass="19418">MLQFRIPSFAIFNNIVLLAFLLLSGTSPVRGTPPYPTPGSSGMLRSYGSARPSRRPVARVRPKPNKVVFKDASSGKNAYSLHQFGKTAVYKAIQTIYAPHYASNHLAFIQPEIHGFTHGLVKTLDSETPLLSCLLQAKYSASESIPDRDIVSEDMPQIWLAQILRPFPFSTSSRR</sequence>
<feature type="signal peptide" evidence="2">
    <location>
        <begin position="1"/>
        <end position="31"/>
    </location>
</feature>
<dbReference type="Proteomes" id="UP000076532">
    <property type="component" value="Unassembled WGS sequence"/>
</dbReference>
<evidence type="ECO:0000256" key="1">
    <source>
        <dbReference type="SAM" id="MobiDB-lite"/>
    </source>
</evidence>
<reference evidence="3 4" key="1">
    <citation type="journal article" date="2016" name="Mol. Biol. Evol.">
        <title>Comparative Genomics of Early-Diverging Mushroom-Forming Fungi Provides Insights into the Origins of Lignocellulose Decay Capabilities.</title>
        <authorList>
            <person name="Nagy L.G."/>
            <person name="Riley R."/>
            <person name="Tritt A."/>
            <person name="Adam C."/>
            <person name="Daum C."/>
            <person name="Floudas D."/>
            <person name="Sun H."/>
            <person name="Yadav J.S."/>
            <person name="Pangilinan J."/>
            <person name="Larsson K.H."/>
            <person name="Matsuura K."/>
            <person name="Barry K."/>
            <person name="Labutti K."/>
            <person name="Kuo R."/>
            <person name="Ohm R.A."/>
            <person name="Bhattacharya S.S."/>
            <person name="Shirouzu T."/>
            <person name="Yoshinaga Y."/>
            <person name="Martin F.M."/>
            <person name="Grigoriev I.V."/>
            <person name="Hibbett D.S."/>
        </authorList>
    </citation>
    <scope>NUCLEOTIDE SEQUENCE [LARGE SCALE GENOMIC DNA]</scope>
    <source>
        <strain evidence="3 4">CBS 109695</strain>
    </source>
</reference>
<protein>
    <submittedName>
        <fullName evidence="3">Uncharacterized protein</fullName>
    </submittedName>
</protein>
<keyword evidence="2" id="KW-0732">Signal</keyword>
<dbReference type="STRING" id="436010.A0A166QIF1"/>
<organism evidence="3 4">
    <name type="scientific">Athelia psychrophila</name>
    <dbReference type="NCBI Taxonomy" id="1759441"/>
    <lineage>
        <taxon>Eukaryota</taxon>
        <taxon>Fungi</taxon>
        <taxon>Dikarya</taxon>
        <taxon>Basidiomycota</taxon>
        <taxon>Agaricomycotina</taxon>
        <taxon>Agaricomycetes</taxon>
        <taxon>Agaricomycetidae</taxon>
        <taxon>Atheliales</taxon>
        <taxon>Atheliaceae</taxon>
        <taxon>Athelia</taxon>
    </lineage>
</organism>
<keyword evidence="4" id="KW-1185">Reference proteome</keyword>
<evidence type="ECO:0000313" key="3">
    <source>
        <dbReference type="EMBL" id="KZP27186.1"/>
    </source>
</evidence>
<evidence type="ECO:0000256" key="2">
    <source>
        <dbReference type="SAM" id="SignalP"/>
    </source>
</evidence>
<feature type="region of interest" description="Disordered" evidence="1">
    <location>
        <begin position="32"/>
        <end position="57"/>
    </location>
</feature>
<proteinExistence type="predicted"/>
<dbReference type="AlphaFoldDB" id="A0A166QIF1"/>
<accession>A0A166QIF1</accession>
<name>A0A166QIF1_9AGAM</name>
<gene>
    <name evidence="3" type="ORF">FIBSPDRAFT_948819</name>
</gene>
<dbReference type="OrthoDB" id="3945418at2759"/>
<dbReference type="EMBL" id="KV417510">
    <property type="protein sequence ID" value="KZP27186.1"/>
    <property type="molecule type" value="Genomic_DNA"/>
</dbReference>